<proteinExistence type="predicted"/>
<dbReference type="EMBL" id="BMDD01000002">
    <property type="protein sequence ID" value="GGH76810.1"/>
    <property type="molecule type" value="Genomic_DNA"/>
</dbReference>
<dbReference type="InterPro" id="IPR025441">
    <property type="entry name" value="DUF4181"/>
</dbReference>
<feature type="transmembrane region" description="Helical" evidence="1">
    <location>
        <begin position="99"/>
        <end position="121"/>
    </location>
</feature>
<reference evidence="3" key="1">
    <citation type="journal article" date="2019" name="Int. J. Syst. Evol. Microbiol.">
        <title>The Global Catalogue of Microorganisms (GCM) 10K type strain sequencing project: providing services to taxonomists for standard genome sequencing and annotation.</title>
        <authorList>
            <consortium name="The Broad Institute Genomics Platform"/>
            <consortium name="The Broad Institute Genome Sequencing Center for Infectious Disease"/>
            <person name="Wu L."/>
            <person name="Ma J."/>
        </authorList>
    </citation>
    <scope>NUCLEOTIDE SEQUENCE [LARGE SCALE GENOMIC DNA]</scope>
    <source>
        <strain evidence="3">CCM 8702</strain>
    </source>
</reference>
<evidence type="ECO:0008006" key="4">
    <source>
        <dbReference type="Google" id="ProtNLM"/>
    </source>
</evidence>
<feature type="transmembrane region" description="Helical" evidence="1">
    <location>
        <begin position="68"/>
        <end position="87"/>
    </location>
</feature>
<sequence>MTPEGTAAMILLAIIIGARLLFGKLFVNRSDSRKLHQTVKGYISTTLGGLIVIILGFSLRFWGLDVATAQGILLGLLALLGGYYAFLEWRYIRESRRHVATLLTTVVTVAVLGVYILILPIV</sequence>
<gene>
    <name evidence="2" type="ORF">GCM10007362_19620</name>
</gene>
<dbReference type="Pfam" id="PF13789">
    <property type="entry name" value="DUF4181"/>
    <property type="match status" value="1"/>
</dbReference>
<evidence type="ECO:0000313" key="3">
    <source>
        <dbReference type="Proteomes" id="UP000605427"/>
    </source>
</evidence>
<keyword evidence="3" id="KW-1185">Reference proteome</keyword>
<dbReference type="RefSeq" id="WP_172242881.1">
    <property type="nucleotide sequence ID" value="NZ_BMDD01000002.1"/>
</dbReference>
<comment type="caution">
    <text evidence="2">The sequence shown here is derived from an EMBL/GenBank/DDBJ whole genome shotgun (WGS) entry which is preliminary data.</text>
</comment>
<feature type="transmembrane region" description="Helical" evidence="1">
    <location>
        <begin position="6"/>
        <end position="27"/>
    </location>
</feature>
<protein>
    <recommendedName>
        <fullName evidence="4">DUF4181 domain-containing protein</fullName>
    </recommendedName>
</protein>
<evidence type="ECO:0000313" key="2">
    <source>
        <dbReference type="EMBL" id="GGH76810.1"/>
    </source>
</evidence>
<name>A0ABQ1ZTQ6_9BACL</name>
<accession>A0ABQ1ZTQ6</accession>
<evidence type="ECO:0000256" key="1">
    <source>
        <dbReference type="SAM" id="Phobius"/>
    </source>
</evidence>
<keyword evidence="1" id="KW-0472">Membrane</keyword>
<organism evidence="2 3">
    <name type="scientific">Saccharibacillus endophyticus</name>
    <dbReference type="NCBI Taxonomy" id="2060666"/>
    <lineage>
        <taxon>Bacteria</taxon>
        <taxon>Bacillati</taxon>
        <taxon>Bacillota</taxon>
        <taxon>Bacilli</taxon>
        <taxon>Bacillales</taxon>
        <taxon>Paenibacillaceae</taxon>
        <taxon>Saccharibacillus</taxon>
    </lineage>
</organism>
<keyword evidence="1" id="KW-1133">Transmembrane helix</keyword>
<keyword evidence="1" id="KW-0812">Transmembrane</keyword>
<feature type="transmembrane region" description="Helical" evidence="1">
    <location>
        <begin position="39"/>
        <end position="62"/>
    </location>
</feature>
<dbReference type="Proteomes" id="UP000605427">
    <property type="component" value="Unassembled WGS sequence"/>
</dbReference>